<evidence type="ECO:0000313" key="5">
    <source>
        <dbReference type="EMBL" id="KAA8707652.1"/>
    </source>
</evidence>
<name>A0A5M9QJ73_9HELI</name>
<comment type="caution">
    <text evidence="5">The sequence shown here is derived from an EMBL/GenBank/DDBJ whole genome shotgun (WGS) entry which is preliminary data.</text>
</comment>
<evidence type="ECO:0000256" key="4">
    <source>
        <dbReference type="SAM" id="SignalP"/>
    </source>
</evidence>
<dbReference type="InterPro" id="IPR002110">
    <property type="entry name" value="Ankyrin_rpt"/>
</dbReference>
<sequence length="450" mass="48634">MYKIFTLILVYVAFAIAAFASQGASFNSKDTFINLRQSPNGTIIAKLYKSDFLLTSLIGGTDSTNPHWIQITIGDMQGVLHKRDIVALDEKDYQNYLQTLFLQTLAKLSAPYQEALLADDPSIKAIPKAALESIFTPNADDISERFDSKRRLLNALAKAKYQQALEYAIALGFAHTTELLLKEKSITLELESSQMTQADKDSPSMPLLIYAIQAKHPSPAIITALLNKGAKVNVGYGDTTKESPLTLACQRGLTDIAKLLIQAGAELESSQMTSPLIHAASKHNKELVALLLDSGANIHAKLLESSKPTQLEALDVALMAMQTLQEEDRANAQEVAVLLIDRGADLTRALQSASIGGDIEMITLLLAKDAPINGDPACLQGQNAFACSPLVAAIASNQTQAARLLIQNGADAAIYDEEGLSLVQHIENLQDLESKTQLLEAIGAMNNVKH</sequence>
<keyword evidence="4" id="KW-0732">Signal</keyword>
<gene>
    <name evidence="5" type="ORF">F4V45_07190</name>
</gene>
<organism evidence="5 6">
    <name type="scientific">Helicobacter canis</name>
    <dbReference type="NCBI Taxonomy" id="29419"/>
    <lineage>
        <taxon>Bacteria</taxon>
        <taxon>Pseudomonadati</taxon>
        <taxon>Campylobacterota</taxon>
        <taxon>Epsilonproteobacteria</taxon>
        <taxon>Campylobacterales</taxon>
        <taxon>Helicobacteraceae</taxon>
        <taxon>Helicobacter</taxon>
    </lineage>
</organism>
<dbReference type="PANTHER" id="PTHR24198">
    <property type="entry name" value="ANKYRIN REPEAT AND PROTEIN KINASE DOMAIN-CONTAINING PROTEIN"/>
    <property type="match status" value="1"/>
</dbReference>
<feature type="signal peptide" evidence="4">
    <location>
        <begin position="1"/>
        <end position="20"/>
    </location>
</feature>
<dbReference type="InterPro" id="IPR036770">
    <property type="entry name" value="Ankyrin_rpt-contain_sf"/>
</dbReference>
<dbReference type="PROSITE" id="PS50088">
    <property type="entry name" value="ANK_REPEAT"/>
    <property type="match status" value="3"/>
</dbReference>
<dbReference type="PROSITE" id="PS50297">
    <property type="entry name" value="ANK_REP_REGION"/>
    <property type="match status" value="2"/>
</dbReference>
<evidence type="ECO:0000256" key="3">
    <source>
        <dbReference type="PROSITE-ProRule" id="PRU00023"/>
    </source>
</evidence>
<keyword evidence="1" id="KW-0677">Repeat</keyword>
<dbReference type="EMBL" id="VXKE01000021">
    <property type="protein sequence ID" value="KAA8707652.1"/>
    <property type="molecule type" value="Genomic_DNA"/>
</dbReference>
<keyword evidence="2 3" id="KW-0040">ANK repeat</keyword>
<feature type="repeat" description="ANK" evidence="3">
    <location>
        <begin position="385"/>
        <end position="417"/>
    </location>
</feature>
<dbReference type="Pfam" id="PF12796">
    <property type="entry name" value="Ank_2"/>
    <property type="match status" value="1"/>
</dbReference>
<feature type="repeat" description="ANK" evidence="3">
    <location>
        <begin position="271"/>
        <end position="303"/>
    </location>
</feature>
<accession>A0A5M9QJ73</accession>
<feature type="repeat" description="ANK" evidence="3">
    <location>
        <begin position="240"/>
        <end position="272"/>
    </location>
</feature>
<evidence type="ECO:0000256" key="2">
    <source>
        <dbReference type="ARBA" id="ARBA00023043"/>
    </source>
</evidence>
<feature type="chain" id="PRO_5024283941" evidence="4">
    <location>
        <begin position="21"/>
        <end position="450"/>
    </location>
</feature>
<dbReference type="SUPFAM" id="SSF48403">
    <property type="entry name" value="Ankyrin repeat"/>
    <property type="match status" value="1"/>
</dbReference>
<dbReference type="SMART" id="SM00248">
    <property type="entry name" value="ANK"/>
    <property type="match status" value="6"/>
</dbReference>
<proteinExistence type="predicted"/>
<protein>
    <submittedName>
        <fullName evidence="5">Ankyrin repeat domain-containing protein</fullName>
    </submittedName>
</protein>
<dbReference type="RefSeq" id="WP_150337675.1">
    <property type="nucleotide sequence ID" value="NZ_JAERIX010000024.1"/>
</dbReference>
<dbReference type="AlphaFoldDB" id="A0A5M9QJ73"/>
<evidence type="ECO:0000313" key="6">
    <source>
        <dbReference type="Proteomes" id="UP000323707"/>
    </source>
</evidence>
<dbReference type="PANTHER" id="PTHR24198:SF165">
    <property type="entry name" value="ANKYRIN REPEAT-CONTAINING PROTEIN-RELATED"/>
    <property type="match status" value="1"/>
</dbReference>
<dbReference type="Proteomes" id="UP000323707">
    <property type="component" value="Unassembled WGS sequence"/>
</dbReference>
<reference evidence="5 6" key="1">
    <citation type="submission" date="2019-09" db="EMBL/GenBank/DDBJ databases">
        <title>Draft genome sequence of various Type strains from the CCUG.</title>
        <authorList>
            <person name="Pineiro-Iglesias B."/>
            <person name="Tunovic T."/>
            <person name="Unosson C."/>
            <person name="Inganas E."/>
            <person name="Ohlen M."/>
            <person name="Cardew S."/>
            <person name="Jensie-Markopoulos S."/>
            <person name="Salva-Serra F."/>
            <person name="Jaen-Luchoro D."/>
            <person name="Karlsson R."/>
            <person name="Svensson-Stadler L."/>
            <person name="Chun J."/>
            <person name="Moore E."/>
        </authorList>
    </citation>
    <scope>NUCLEOTIDE SEQUENCE [LARGE SCALE GENOMIC DNA]</scope>
    <source>
        <strain evidence="5 6">CCUG 32756T</strain>
    </source>
</reference>
<evidence type="ECO:0000256" key="1">
    <source>
        <dbReference type="ARBA" id="ARBA00022737"/>
    </source>
</evidence>
<dbReference type="Gene3D" id="1.25.40.20">
    <property type="entry name" value="Ankyrin repeat-containing domain"/>
    <property type="match status" value="2"/>
</dbReference>